<protein>
    <submittedName>
        <fullName evidence="1">Uncharacterized protein</fullName>
    </submittedName>
</protein>
<dbReference type="Proteomes" id="UP000010073">
    <property type="component" value="Segment"/>
</dbReference>
<evidence type="ECO:0000313" key="1">
    <source>
        <dbReference type="EMBL" id="AEX26720.1"/>
    </source>
</evidence>
<organism evidence="1 2">
    <name type="scientific">Klebsiella phage KP27</name>
    <dbReference type="NCBI Taxonomy" id="1129147"/>
    <lineage>
        <taxon>Viruses</taxon>
        <taxon>Duplodnaviria</taxon>
        <taxon>Heunggongvirae</taxon>
        <taxon>Uroviricota</taxon>
        <taxon>Caudoviricetes</taxon>
        <taxon>Pantevenvirales</taxon>
        <taxon>Straboviridae</taxon>
        <taxon>Slopekvirus</taxon>
        <taxon>Slopekvirus kp27</taxon>
    </lineage>
</organism>
<dbReference type="Gene3D" id="3.40.50.450">
    <property type="match status" value="1"/>
</dbReference>
<gene>
    <name evidence="1" type="ORF">KP27_261</name>
</gene>
<proteinExistence type="predicted"/>
<keyword evidence="2" id="KW-1185">Reference proteome</keyword>
<accession>K7NNW4</accession>
<reference evidence="2" key="1">
    <citation type="submission" date="2011-01" db="EMBL/GenBank/DDBJ databases">
        <authorList>
            <person name="Drulis-Kawa Z."/>
            <person name="Maciaszczyk-Dziubinska E."/>
            <person name="Villegas A."/>
            <person name="Kropinski A.M."/>
        </authorList>
    </citation>
    <scope>NUCLEOTIDE SEQUENCE [LARGE SCALE GENOMIC DNA]</scope>
</reference>
<dbReference type="KEGG" id="vg:14516445"/>
<evidence type="ECO:0000313" key="2">
    <source>
        <dbReference type="Proteomes" id="UP000010073"/>
    </source>
</evidence>
<name>K7NNW4_9CAUD</name>
<dbReference type="SUPFAM" id="SSF102405">
    <property type="entry name" value="MCP/YpsA-like"/>
    <property type="match status" value="1"/>
</dbReference>
<dbReference type="RefSeq" id="YP_007348876.1">
    <property type="nucleotide sequence ID" value="NC_020080.1"/>
</dbReference>
<dbReference type="GeneID" id="14516445"/>
<sequence>MSNDFSTVIKTAKTVTLIGSRKPPERIANIAVKIGRALNERGIRAYSGGAPGMDSHFLFDYSPDNRCIILPENGFNGLFSNGKDIIDFRDLNTQKAADEARKVAGNFDTQNEYVQRRYARNTIQVLRENLDNPTDFVLFWAEEREGCVKGGTAIAVRLARLYKVPCFNLFKESVLNDVCDTLGINIKPPTLDFLW</sequence>
<dbReference type="OrthoDB" id="24011at10239"/>
<dbReference type="EMBL" id="HQ918180">
    <property type="protein sequence ID" value="AEX26720.1"/>
    <property type="molecule type" value="Genomic_DNA"/>
</dbReference>